<feature type="domain" description="Gelsolin-like" evidence="2">
    <location>
        <begin position="678"/>
        <end position="748"/>
    </location>
</feature>
<evidence type="ECO:0000259" key="2">
    <source>
        <dbReference type="Pfam" id="PF00626"/>
    </source>
</evidence>
<reference evidence="3" key="1">
    <citation type="submission" date="2021-01" db="EMBL/GenBank/DDBJ databases">
        <authorList>
            <person name="Corre E."/>
            <person name="Pelletier E."/>
            <person name="Niang G."/>
            <person name="Scheremetjew M."/>
            <person name="Finn R."/>
            <person name="Kale V."/>
            <person name="Holt S."/>
            <person name="Cochrane G."/>
            <person name="Meng A."/>
            <person name="Brown T."/>
            <person name="Cohen L."/>
        </authorList>
    </citation>
    <scope>NUCLEOTIDE SEQUENCE</scope>
    <source>
        <strain evidence="3">CCMP1320</strain>
    </source>
</reference>
<evidence type="ECO:0000256" key="1">
    <source>
        <dbReference type="ARBA" id="ARBA00022737"/>
    </source>
</evidence>
<dbReference type="GO" id="GO:0051015">
    <property type="term" value="F:actin filament binding"/>
    <property type="evidence" value="ECO:0007669"/>
    <property type="project" value="InterPro"/>
</dbReference>
<dbReference type="InterPro" id="IPR007122">
    <property type="entry name" value="Villin/Gelsolin"/>
</dbReference>
<protein>
    <recommendedName>
        <fullName evidence="2">Gelsolin-like domain-containing protein</fullName>
    </recommendedName>
</protein>
<dbReference type="PRINTS" id="PR00597">
    <property type="entry name" value="GELSOLIN"/>
</dbReference>
<feature type="domain" description="Gelsolin-like" evidence="2">
    <location>
        <begin position="21"/>
        <end position="102"/>
    </location>
</feature>
<dbReference type="PANTHER" id="PTHR11977">
    <property type="entry name" value="VILLIN"/>
    <property type="match status" value="1"/>
</dbReference>
<dbReference type="PANTHER" id="PTHR11977:SF51">
    <property type="entry name" value="PROTEIN FLIGHTLESS-1 HOMOLOG"/>
    <property type="match status" value="1"/>
</dbReference>
<organism evidence="3">
    <name type="scientific">Dunaliella tertiolecta</name>
    <name type="common">Green alga</name>
    <dbReference type="NCBI Taxonomy" id="3047"/>
    <lineage>
        <taxon>Eukaryota</taxon>
        <taxon>Viridiplantae</taxon>
        <taxon>Chlorophyta</taxon>
        <taxon>core chlorophytes</taxon>
        <taxon>Chlorophyceae</taxon>
        <taxon>CS clade</taxon>
        <taxon>Chlamydomonadales</taxon>
        <taxon>Dunaliellaceae</taxon>
        <taxon>Dunaliella</taxon>
    </lineage>
</organism>
<dbReference type="InterPro" id="IPR029006">
    <property type="entry name" value="ADF-H/Gelsolin-like_dom_sf"/>
</dbReference>
<keyword evidence="1" id="KW-0677">Repeat</keyword>
<feature type="domain" description="Gelsolin-like" evidence="2">
    <location>
        <begin position="562"/>
        <end position="638"/>
    </location>
</feature>
<feature type="domain" description="Gelsolin-like" evidence="2">
    <location>
        <begin position="438"/>
        <end position="519"/>
    </location>
</feature>
<name>A0A7S3VMZ9_DUNTE</name>
<dbReference type="CDD" id="cd11293">
    <property type="entry name" value="gelsolin_S4_like"/>
    <property type="match status" value="1"/>
</dbReference>
<gene>
    <name evidence="3" type="ORF">DTER00134_LOCUS11768</name>
</gene>
<dbReference type="EMBL" id="HBIP01019825">
    <property type="protein sequence ID" value="CAE0496695.1"/>
    <property type="molecule type" value="Transcribed_RNA"/>
</dbReference>
<dbReference type="InterPro" id="IPR007123">
    <property type="entry name" value="Gelsolin-like_dom"/>
</dbReference>
<accession>A0A7S3VMZ9</accession>
<evidence type="ECO:0000313" key="3">
    <source>
        <dbReference type="EMBL" id="CAE0496695.1"/>
    </source>
</evidence>
<dbReference type="SMART" id="SM00262">
    <property type="entry name" value="GEL"/>
    <property type="match status" value="5"/>
</dbReference>
<dbReference type="AlphaFoldDB" id="A0A7S3VMZ9"/>
<dbReference type="Gene3D" id="3.40.20.10">
    <property type="entry name" value="Severin"/>
    <property type="match status" value="6"/>
</dbReference>
<dbReference type="SUPFAM" id="SSF55753">
    <property type="entry name" value="Actin depolymerizing proteins"/>
    <property type="match status" value="6"/>
</dbReference>
<dbReference type="Pfam" id="PF00626">
    <property type="entry name" value="Gelsolin"/>
    <property type="match status" value="4"/>
</dbReference>
<sequence length="783" mass="84001">MLKDLNVKDEGTWIWRVDQLKLVEIPKPSHGTFCTGDSYVILHAFHTESGIKHRIYSWQGQESTADEKAASLLLAQKLNGEELGGTAELVREVQHSESEDFRQLFSAGLNFKAGGVPSGLRHAAQAAKEQDQAKLFIIKSPTRMSVQVVEVAPALQSMMSNASFVLDAPGRKTLYVWHGDAANLREKSKSLEVANTFRSNRGFMRLTVLDQADPSGEDASTFFHLLGEPDAAAAASRVQPSGQSPVSMAVAASDPAAASTEAAAASSIPRLFALDQGRAPTEIPGPPSRCSLKTEGQAGLVANGRVWVWTGAKAPAPTQEQGAQVAAAAGLPSDAPVSFVREHLEPGIFMTHFHDWNDSQYAAFQAYQASKALPDSFGAAASSPAKLHQQPQINAEEVAQGMWKDAQAARRAAPQGAGKINSSAGKDGKLTVWVVRGNNLVELPPSERGHFFDGDAYVVLYEYALLGEERQTIYFWLGRHATNLERGTAAVLATEMYNTQFKGTAALCRVAQNSEPSHFAAVFGPGSLVIHSGQRPEQGGCLPEGARLYKLKAESAESLHAVQVDLTASSLNSGDSFVLKGPHVTEGGARGSILLWRGKASSALEVEAATLVAKTFAEAAAGAPIHDIKEGEEPAEFWALLGGRADYPHSNTGAPLQSPVLFHLRDTAAAGGIKVEANPTFSQENLSATDVMILDPGVGSELFVWCGREASEFERPRAHKVAEAYSHAKGQESTSIVDVQDGAEPPFFTQHFLAWDTHKRATIPDVYKEKLKQQEAGKQEESS</sequence>
<proteinExistence type="predicted"/>